<dbReference type="EMBL" id="CAJNOC010000653">
    <property type="protein sequence ID" value="CAF0787885.1"/>
    <property type="molecule type" value="Genomic_DNA"/>
</dbReference>
<keyword evidence="1" id="KW-0175">Coiled coil</keyword>
<evidence type="ECO:0000259" key="3">
    <source>
        <dbReference type="PROSITE" id="PS50010"/>
    </source>
</evidence>
<dbReference type="GO" id="GO:0030139">
    <property type="term" value="C:endocytic vesicle"/>
    <property type="evidence" value="ECO:0007669"/>
    <property type="project" value="TreeGrafter"/>
</dbReference>
<protein>
    <recommendedName>
        <fullName evidence="3">DH domain-containing protein</fullName>
    </recommendedName>
</protein>
<accession>A0A813RZV4</accession>
<keyword evidence="5" id="KW-1185">Reference proteome</keyword>
<feature type="compositionally biased region" description="Basic and acidic residues" evidence="2">
    <location>
        <begin position="1184"/>
        <end position="1197"/>
    </location>
</feature>
<proteinExistence type="predicted"/>
<dbReference type="GO" id="GO:0005085">
    <property type="term" value="F:guanyl-nucleotide exchange factor activity"/>
    <property type="evidence" value="ECO:0007669"/>
    <property type="project" value="InterPro"/>
</dbReference>
<evidence type="ECO:0000256" key="1">
    <source>
        <dbReference type="SAM" id="Coils"/>
    </source>
</evidence>
<dbReference type="Gene3D" id="1.20.900.10">
    <property type="entry name" value="Dbl homology (DH) domain"/>
    <property type="match status" value="1"/>
</dbReference>
<feature type="domain" description="DH" evidence="3">
    <location>
        <begin position="786"/>
        <end position="985"/>
    </location>
</feature>
<dbReference type="InterPro" id="IPR000219">
    <property type="entry name" value="DH_dom"/>
</dbReference>
<dbReference type="InterPro" id="IPR011993">
    <property type="entry name" value="PH-like_dom_sf"/>
</dbReference>
<dbReference type="PANTHER" id="PTHR13217">
    <property type="entry name" value="PLECKSTRIN HOMOLOGY DOMAIN-CONTAINING FAMILY G MEMBER 7"/>
    <property type="match status" value="1"/>
</dbReference>
<dbReference type="Proteomes" id="UP000663879">
    <property type="component" value="Unassembled WGS sequence"/>
</dbReference>
<dbReference type="SUPFAM" id="SSF48065">
    <property type="entry name" value="DBL homology domain (DH-domain)"/>
    <property type="match status" value="1"/>
</dbReference>
<dbReference type="SUPFAM" id="SSF50729">
    <property type="entry name" value="PH domain-like"/>
    <property type="match status" value="1"/>
</dbReference>
<dbReference type="CDD" id="cd00160">
    <property type="entry name" value="RhoGEF"/>
    <property type="match status" value="1"/>
</dbReference>
<feature type="region of interest" description="Disordered" evidence="2">
    <location>
        <begin position="1332"/>
        <end position="1351"/>
    </location>
</feature>
<organism evidence="4 5">
    <name type="scientific">Brachionus calyciflorus</name>
    <dbReference type="NCBI Taxonomy" id="104777"/>
    <lineage>
        <taxon>Eukaryota</taxon>
        <taxon>Metazoa</taxon>
        <taxon>Spiralia</taxon>
        <taxon>Gnathifera</taxon>
        <taxon>Rotifera</taxon>
        <taxon>Eurotatoria</taxon>
        <taxon>Monogononta</taxon>
        <taxon>Pseudotrocha</taxon>
        <taxon>Ploima</taxon>
        <taxon>Brachionidae</taxon>
        <taxon>Brachionus</taxon>
    </lineage>
</organism>
<name>A0A813RZV4_9BILA</name>
<sequence length="1535" mass="176083">HQNETKNFVQNFLKKSESFKKLTNFSSSNKKVPNRQKLDSLSSTNIEKILSKKIDSDNSCPHLNSISKQDKIKSKSYFINSSESSSPIVPSNLRKFFFSNSSSNTISGTKTKKLTDSNRKNQQYSTSFVNTPKKKRSSLFNLFSFTKSSSNSSQNLSTKENAEVFSPVDYDNVFSDTESDVMSPKRPQSECVSNPEWFTNLKFFNNKKSYKLSDKQKNSNKLERSSLILVSSNENIPNETKLIKKNSIYCKGFSIPLNASYCPNSTPPSNNEKKLSIRLKYAEIKQIEDDFNDENQSLHQAETNRFETLENKYRKYNYNTQQQQKEVNLIDDEENRCCSPSPSILTLSLNNKCSTATKTLTQNLNSINFVDNLNSNMFSQQQNESKSNIIKVMSNQKEADLDETHSNCNNNELSYKKKRFQQFQTQSLIDINVQQLAKVKNDQCLDSLNSNTNKIMLADDSISSTTTTTKSIQNPLFKMNGYQTIEEDTNHISKLKQSYSSSSTFLNNEPMSDLTIRLNSNSKPIFKSVKLRKGFKLKDILKPVFSESNINMDDYDFYQTSDTSEMNKNSVDLNKPCDEYIGTELYLKNKNTFSENRKLSHIYLANEEIEGEKSNLTTTPTFSSINWQNYFGTKSYKNNKQKRNSCIAVMNDYNSSTNQTVHSPLKNSSSASITSSMQSNYTSFVSNNPVNSTTSSNGSERIGRGTRHFKRVGQIASIFASYSNSKLPEMANPLNDLLNLYTKDLPKLPDELTIKPFDLRTLDIESDWNKFVGESFAQSLPIKKAKQQMAIWELFVTECSLIKSIKIVIDVFLNCLINLKINEQTSELFKDIEIKKLFFNITEVYNCNVTLWQQYLYPTLNNLINGTSLSLVIDPQFLIHTFSDFKNLFKPYEEYCLEQNNINDYFKKKTNENENLAKLITWAENHPLSGRLKFSEYMIMPVQRITRYHILIENISQYTDDEAKREQFSLIKEIVNSLPNSINMKLGYIAQFNDISESIEKYEGIQGLNEEITEILSEFKKFDIKAPLPGCSKSSIRELIHQGPLRLKDIPKSVDVHCFLFTDMLLITQLKKTKKYKIIKPPVSTHRMIIKELTQTDKAFVCISLNDYNVPDSVYMFISNQSKKWIEFLELAKQKYLAEKQRFNEINYTEKISPSSSFNSENIQKESLDLTNRSISIESNESNSSEKSDLDTERRDSSATLTENIQLESTVTTENVVKSPVVQKKLYKNQFGNGTRIFGGRLDRPRRNMTDPNQHCNEIIDKNSITKRNSLNDRPGNMKPSLIAQTKLNFFAESTSTILSTDSGVSNCDNNQISFSQESITKNSPIKIIENVKNASPSSPTSSSYSSSSNDPIYSNLSMSSSSSSNCSKYSETIKNHFKPQDEDFYEDEDLIENDEEDDDNTKTITEHDNIQENNFIFKKIPNFRIKQPTSENIKMIKANFENLDLNKMENENFRNDNGNRITIRKPLIRIRPTNIKNEAIRLRSEQFICNNLNSNSNYDSTVDSAQVNLVNNYNLDNHHRMVLVNLLHTTLDST</sequence>
<dbReference type="InterPro" id="IPR035899">
    <property type="entry name" value="DBL_dom_sf"/>
</dbReference>
<dbReference type="Pfam" id="PF00621">
    <property type="entry name" value="RhoGEF"/>
    <property type="match status" value="1"/>
</dbReference>
<dbReference type="Gene3D" id="2.30.29.30">
    <property type="entry name" value="Pleckstrin-homology domain (PH domain)/Phosphotyrosine-binding domain (PTB)"/>
    <property type="match status" value="1"/>
</dbReference>
<gene>
    <name evidence="4" type="ORF">OXX778_LOCUS5813</name>
</gene>
<feature type="region of interest" description="Disordered" evidence="2">
    <location>
        <begin position="684"/>
        <end position="703"/>
    </location>
</feature>
<dbReference type="InterPro" id="IPR040181">
    <property type="entry name" value="PKHG5/7"/>
</dbReference>
<dbReference type="GO" id="GO:0043542">
    <property type="term" value="P:endothelial cell migration"/>
    <property type="evidence" value="ECO:0007669"/>
    <property type="project" value="TreeGrafter"/>
</dbReference>
<feature type="non-terminal residue" evidence="4">
    <location>
        <position position="1535"/>
    </location>
</feature>
<feature type="coiled-coil region" evidence="1">
    <location>
        <begin position="284"/>
        <end position="326"/>
    </location>
</feature>
<evidence type="ECO:0000313" key="5">
    <source>
        <dbReference type="Proteomes" id="UP000663879"/>
    </source>
</evidence>
<feature type="region of interest" description="Disordered" evidence="2">
    <location>
        <begin position="1169"/>
        <end position="1205"/>
    </location>
</feature>
<dbReference type="GO" id="GO:0005886">
    <property type="term" value="C:plasma membrane"/>
    <property type="evidence" value="ECO:0007669"/>
    <property type="project" value="TreeGrafter"/>
</dbReference>
<evidence type="ECO:0000313" key="4">
    <source>
        <dbReference type="EMBL" id="CAF0787885.1"/>
    </source>
</evidence>
<dbReference type="SMART" id="SM00325">
    <property type="entry name" value="RhoGEF"/>
    <property type="match status" value="1"/>
</dbReference>
<dbReference type="PROSITE" id="PS50010">
    <property type="entry name" value="DH_2"/>
    <property type="match status" value="1"/>
</dbReference>
<reference evidence="4" key="1">
    <citation type="submission" date="2021-02" db="EMBL/GenBank/DDBJ databases">
        <authorList>
            <person name="Nowell W R."/>
        </authorList>
    </citation>
    <scope>NUCLEOTIDE SEQUENCE</scope>
    <source>
        <strain evidence="4">Ploen Becks lab</strain>
    </source>
</reference>
<evidence type="ECO:0000256" key="2">
    <source>
        <dbReference type="SAM" id="MobiDB-lite"/>
    </source>
</evidence>
<dbReference type="GO" id="GO:0007266">
    <property type="term" value="P:Rho protein signal transduction"/>
    <property type="evidence" value="ECO:0007669"/>
    <property type="project" value="TreeGrafter"/>
</dbReference>
<feature type="region of interest" description="Disordered" evidence="2">
    <location>
        <begin position="104"/>
        <end position="128"/>
    </location>
</feature>
<comment type="caution">
    <text evidence="4">The sequence shown here is derived from an EMBL/GenBank/DDBJ whole genome shotgun (WGS) entry which is preliminary data.</text>
</comment>
<dbReference type="OrthoDB" id="660555at2759"/>
<feature type="compositionally biased region" description="Low complexity" evidence="2">
    <location>
        <begin position="1174"/>
        <end position="1183"/>
    </location>
</feature>
<dbReference type="PANTHER" id="PTHR13217:SF11">
    <property type="entry name" value="PLECKSTRIN HOMOLOGY DOMAIN-CONTAINING FAMILY G MEMBER 5"/>
    <property type="match status" value="1"/>
</dbReference>
<dbReference type="GO" id="GO:0030424">
    <property type="term" value="C:axon"/>
    <property type="evidence" value="ECO:0007669"/>
    <property type="project" value="TreeGrafter"/>
</dbReference>
<feature type="compositionally biased region" description="Low complexity" evidence="2">
    <location>
        <begin position="684"/>
        <end position="699"/>
    </location>
</feature>
<feature type="compositionally biased region" description="Low complexity" evidence="2">
    <location>
        <begin position="1336"/>
        <end position="1351"/>
    </location>
</feature>